<reference evidence="4" key="1">
    <citation type="journal article" date="2019" name="Int. J. Syst. Evol. Microbiol.">
        <title>The Global Catalogue of Microorganisms (GCM) 10K type strain sequencing project: providing services to taxonomists for standard genome sequencing and annotation.</title>
        <authorList>
            <consortium name="The Broad Institute Genomics Platform"/>
            <consortium name="The Broad Institute Genome Sequencing Center for Infectious Disease"/>
            <person name="Wu L."/>
            <person name="Ma J."/>
        </authorList>
    </citation>
    <scope>NUCLEOTIDE SEQUENCE [LARGE SCALE GENOMIC DNA]</scope>
    <source>
        <strain evidence="4">JCM 15592</strain>
    </source>
</reference>
<keyword evidence="4" id="KW-1185">Reference proteome</keyword>
<organism evidence="3 4">
    <name type="scientific">Nostocoides veronense</name>
    <dbReference type="NCBI Taxonomy" id="330836"/>
    <lineage>
        <taxon>Bacteria</taxon>
        <taxon>Bacillati</taxon>
        <taxon>Actinomycetota</taxon>
        <taxon>Actinomycetes</taxon>
        <taxon>Micrococcales</taxon>
        <taxon>Intrasporangiaceae</taxon>
        <taxon>Nostocoides</taxon>
    </lineage>
</organism>
<evidence type="ECO:0000256" key="1">
    <source>
        <dbReference type="ARBA" id="ARBA00009820"/>
    </source>
</evidence>
<feature type="signal peptide" evidence="2">
    <location>
        <begin position="1"/>
        <end position="28"/>
    </location>
</feature>
<dbReference type="Proteomes" id="UP001499938">
    <property type="component" value="Unassembled WGS sequence"/>
</dbReference>
<dbReference type="InterPro" id="IPR011042">
    <property type="entry name" value="6-blade_b-propeller_TolB-like"/>
</dbReference>
<evidence type="ECO:0000313" key="4">
    <source>
        <dbReference type="Proteomes" id="UP001499938"/>
    </source>
</evidence>
<gene>
    <name evidence="3" type="ORF">GCM10009811_08660</name>
</gene>
<sequence>MKPAWPAAIIGAALTASAMFTTAGSAQAAPVVGNKPSYGPDVSSTGRYIVFASDATNLVAGDVNGKRDIFIRDTQAGTTRLVSRGLNGRPSNGASTSPTVSDDGRYVAFASSASNLVVGDTNTKADAFRADLVTGRIIRVSVSSGGAQANGVSATPKISGNGASIAFVAAASNLVARDTNGVQDVFLRDIAAGTTKRVSLAPTGDQLMQRGAGDVTISNNGSIVGFSGPSGSADAIYRWNRSTGKTQFVSEDYGDDDVYRPVASNGGVSYLLEHYRDVAGGYSVYRLVANASPASESFVVYLDDADSYINGYDVSRWGAMAVADVDLESDGQRELVLFDDYWPDHGPLASLPVSANALSMSADGSTIAYADSATGQIMTWKWASATVVPVSVG</sequence>
<proteinExistence type="inferred from homology"/>
<protein>
    <submittedName>
        <fullName evidence="3">Uncharacterized protein</fullName>
    </submittedName>
</protein>
<name>A0ABP4XJY1_9MICO</name>
<feature type="chain" id="PRO_5046571966" evidence="2">
    <location>
        <begin position="29"/>
        <end position="393"/>
    </location>
</feature>
<evidence type="ECO:0000256" key="2">
    <source>
        <dbReference type="SAM" id="SignalP"/>
    </source>
</evidence>
<evidence type="ECO:0000313" key="3">
    <source>
        <dbReference type="EMBL" id="GAA1785801.1"/>
    </source>
</evidence>
<dbReference type="EMBL" id="BAAAPO010000015">
    <property type="protein sequence ID" value="GAA1785801.1"/>
    <property type="molecule type" value="Genomic_DNA"/>
</dbReference>
<dbReference type="Gene3D" id="2.120.10.30">
    <property type="entry name" value="TolB, C-terminal domain"/>
    <property type="match status" value="1"/>
</dbReference>
<comment type="caution">
    <text evidence="3">The sequence shown here is derived from an EMBL/GenBank/DDBJ whole genome shotgun (WGS) entry which is preliminary data.</text>
</comment>
<dbReference type="InterPro" id="IPR011659">
    <property type="entry name" value="WD40"/>
</dbReference>
<accession>A0ABP4XJY1</accession>
<dbReference type="SUPFAM" id="SSF82171">
    <property type="entry name" value="DPP6 N-terminal domain-like"/>
    <property type="match status" value="1"/>
</dbReference>
<comment type="similarity">
    <text evidence="1">Belongs to the TolB family.</text>
</comment>
<dbReference type="RefSeq" id="WP_344081860.1">
    <property type="nucleotide sequence ID" value="NZ_BAAAPO010000015.1"/>
</dbReference>
<dbReference type="Pfam" id="PF07676">
    <property type="entry name" value="PD40"/>
    <property type="match status" value="2"/>
</dbReference>
<keyword evidence="2" id="KW-0732">Signal</keyword>
<dbReference type="PANTHER" id="PTHR36842">
    <property type="entry name" value="PROTEIN TOLB HOMOLOG"/>
    <property type="match status" value="1"/>
</dbReference>